<name>A0ABQ9C1F3_9ROSI</name>
<evidence type="ECO:0000313" key="3">
    <source>
        <dbReference type="Proteomes" id="UP001141253"/>
    </source>
</evidence>
<feature type="compositionally biased region" description="Basic and acidic residues" evidence="1">
    <location>
        <begin position="1"/>
        <end position="27"/>
    </location>
</feature>
<protein>
    <submittedName>
        <fullName evidence="2">Uncharacterized protein</fullName>
    </submittedName>
</protein>
<proteinExistence type="predicted"/>
<dbReference type="Proteomes" id="UP001141253">
    <property type="component" value="Chromosome 1"/>
</dbReference>
<evidence type="ECO:0000256" key="1">
    <source>
        <dbReference type="SAM" id="MobiDB-lite"/>
    </source>
</evidence>
<organism evidence="2 3">
    <name type="scientific">Salix suchowensis</name>
    <dbReference type="NCBI Taxonomy" id="1278906"/>
    <lineage>
        <taxon>Eukaryota</taxon>
        <taxon>Viridiplantae</taxon>
        <taxon>Streptophyta</taxon>
        <taxon>Embryophyta</taxon>
        <taxon>Tracheophyta</taxon>
        <taxon>Spermatophyta</taxon>
        <taxon>Magnoliopsida</taxon>
        <taxon>eudicotyledons</taxon>
        <taxon>Gunneridae</taxon>
        <taxon>Pentapetalae</taxon>
        <taxon>rosids</taxon>
        <taxon>fabids</taxon>
        <taxon>Malpighiales</taxon>
        <taxon>Salicaceae</taxon>
        <taxon>Saliceae</taxon>
        <taxon>Salix</taxon>
    </lineage>
</organism>
<dbReference type="EMBL" id="JAPFFI010000005">
    <property type="protein sequence ID" value="KAJ6393362.1"/>
    <property type="molecule type" value="Genomic_DNA"/>
</dbReference>
<sequence length="42" mass="4692">MVEINEGQKKMKSDGELAKDLKPDARQADSTFIRDGVQITID</sequence>
<comment type="caution">
    <text evidence="2">The sequence shown here is derived from an EMBL/GenBank/DDBJ whole genome shotgun (WGS) entry which is preliminary data.</text>
</comment>
<evidence type="ECO:0000313" key="2">
    <source>
        <dbReference type="EMBL" id="KAJ6393362.1"/>
    </source>
</evidence>
<accession>A0ABQ9C1F3</accession>
<gene>
    <name evidence="2" type="ORF">OIU77_022764</name>
</gene>
<reference evidence="2" key="1">
    <citation type="submission" date="2022-10" db="EMBL/GenBank/DDBJ databases">
        <authorList>
            <person name="Hyden B.L."/>
            <person name="Feng K."/>
            <person name="Yates T."/>
            <person name="Jawdy S."/>
            <person name="Smart L.B."/>
            <person name="Muchero W."/>
        </authorList>
    </citation>
    <scope>NUCLEOTIDE SEQUENCE</scope>
    <source>
        <tissue evidence="2">Shoot tip</tissue>
    </source>
</reference>
<feature type="region of interest" description="Disordered" evidence="1">
    <location>
        <begin position="1"/>
        <end position="29"/>
    </location>
</feature>
<reference evidence="2" key="2">
    <citation type="journal article" date="2023" name="Int. J. Mol. Sci.">
        <title>De Novo Assembly and Annotation of 11 Diverse Shrub Willow (Salix) Genomes Reveals Novel Gene Organization in Sex-Linked Regions.</title>
        <authorList>
            <person name="Hyden B."/>
            <person name="Feng K."/>
            <person name="Yates T.B."/>
            <person name="Jawdy S."/>
            <person name="Cereghino C."/>
            <person name="Smart L.B."/>
            <person name="Muchero W."/>
        </authorList>
    </citation>
    <scope>NUCLEOTIDE SEQUENCE</scope>
    <source>
        <tissue evidence="2">Shoot tip</tissue>
    </source>
</reference>
<keyword evidence="3" id="KW-1185">Reference proteome</keyword>